<feature type="region of interest" description="Disordered" evidence="1">
    <location>
        <begin position="461"/>
        <end position="499"/>
    </location>
</feature>
<dbReference type="EMBL" id="CVQH01020418">
    <property type="protein sequence ID" value="CRK27481.1"/>
    <property type="molecule type" value="Genomic_DNA"/>
</dbReference>
<accession>A0A0G4LZL9</accession>
<dbReference type="Proteomes" id="UP000044602">
    <property type="component" value="Unassembled WGS sequence"/>
</dbReference>
<reference evidence="2 3" key="1">
    <citation type="submission" date="2015-05" db="EMBL/GenBank/DDBJ databases">
        <authorList>
            <person name="Wang D.B."/>
            <person name="Wang M."/>
        </authorList>
    </citation>
    <scope>NUCLEOTIDE SEQUENCE [LARGE SCALE GENOMIC DNA]</scope>
    <source>
        <strain evidence="2">VL1</strain>
    </source>
</reference>
<evidence type="ECO:0000313" key="2">
    <source>
        <dbReference type="EMBL" id="CRK27481.1"/>
    </source>
</evidence>
<sequence length="499" mass="52068">MGAGLMDLDMDVVGRNALLHPPHNRRQHVALRLVPGHGDGPVADERGARSAGAVVEARDAEVAVKLVERGRREAHGARDVVVVARRVVARDDGVLEAVVVQDAGAAGARARQVALPRGDVEGVLRRGRGVVGRPQRRRVPAAVVVDDVAEPVVRVGEGPAADEQAQLRARLHARVDEGAVEAVQVREDGAHRLRLGAREAGARRVGAADEGLGPVLAEVRILEDAVNLAVEAVALHQHVLPHGVPLLGRQERGGAWRASLCEEAAAPRREVCEGESGGAGDDAVKVFGEVLCLLEALATAGRAAEIVRLCVLLAVECLGDLLAENDAQVEGPVGEILNDARVVEEGFANGAVVAVVRADGGEALRHGVVDVLILDTSASATVAGAQEATSPVGWQPDLDARVARRSGGGEHGDTADVNVNNLAGAVTGRMVPRERQVRAGSDVTGEPHGGVLEVQRVDEGAASAGTSPHDEQGRRHQQHGGGEMERLHFGKGVWQETGI</sequence>
<gene>
    <name evidence="2" type="ORF">BN1708_004373</name>
</gene>
<proteinExistence type="predicted"/>
<name>A0A0G4LZL9_VERLO</name>
<dbReference type="AlphaFoldDB" id="A0A0G4LZL9"/>
<evidence type="ECO:0000256" key="1">
    <source>
        <dbReference type="SAM" id="MobiDB-lite"/>
    </source>
</evidence>
<protein>
    <submittedName>
        <fullName evidence="2">Uncharacterized protein</fullName>
    </submittedName>
</protein>
<keyword evidence="3" id="KW-1185">Reference proteome</keyword>
<evidence type="ECO:0000313" key="3">
    <source>
        <dbReference type="Proteomes" id="UP000044602"/>
    </source>
</evidence>
<organism evidence="2 3">
    <name type="scientific">Verticillium longisporum</name>
    <name type="common">Verticillium dahliae var. longisporum</name>
    <dbReference type="NCBI Taxonomy" id="100787"/>
    <lineage>
        <taxon>Eukaryota</taxon>
        <taxon>Fungi</taxon>
        <taxon>Dikarya</taxon>
        <taxon>Ascomycota</taxon>
        <taxon>Pezizomycotina</taxon>
        <taxon>Sordariomycetes</taxon>
        <taxon>Hypocreomycetidae</taxon>
        <taxon>Glomerellales</taxon>
        <taxon>Plectosphaerellaceae</taxon>
        <taxon>Verticillium</taxon>
    </lineage>
</organism>